<dbReference type="InterPro" id="IPR011256">
    <property type="entry name" value="Reg_factor_effector_dom_sf"/>
</dbReference>
<dbReference type="SMART" id="SM00422">
    <property type="entry name" value="HTH_MERR"/>
    <property type="match status" value="1"/>
</dbReference>
<keyword evidence="8" id="KW-1185">Reference proteome</keyword>
<accession>A0ABV1DU74</accession>
<organism evidence="7 8">
    <name type="scientific">Blautia caccae</name>
    <dbReference type="NCBI Taxonomy" id="3133175"/>
    <lineage>
        <taxon>Bacteria</taxon>
        <taxon>Bacillati</taxon>
        <taxon>Bacillota</taxon>
        <taxon>Clostridia</taxon>
        <taxon>Lachnospirales</taxon>
        <taxon>Lachnospiraceae</taxon>
        <taxon>Blautia</taxon>
    </lineage>
</organism>
<reference evidence="7 8" key="1">
    <citation type="submission" date="2024-03" db="EMBL/GenBank/DDBJ databases">
        <title>Human intestinal bacterial collection.</title>
        <authorList>
            <person name="Pauvert C."/>
            <person name="Hitch T.C.A."/>
            <person name="Clavel T."/>
        </authorList>
    </citation>
    <scope>NUCLEOTIDE SEQUENCE [LARGE SCALE GENOMIC DNA]</scope>
    <source>
        <strain evidence="7 8">CLA-SR-H028</strain>
    </source>
</reference>
<dbReference type="PANTHER" id="PTHR30204">
    <property type="entry name" value="REDOX-CYCLING DRUG-SENSING TRANSCRIPTIONAL ACTIVATOR SOXR"/>
    <property type="match status" value="1"/>
</dbReference>
<dbReference type="SUPFAM" id="SSF46955">
    <property type="entry name" value="Putative DNA-binding domain"/>
    <property type="match status" value="1"/>
</dbReference>
<dbReference type="SUPFAM" id="SSF55136">
    <property type="entry name" value="Probable bacterial effector-binding domain"/>
    <property type="match status" value="1"/>
</dbReference>
<dbReference type="Gene3D" id="3.20.80.10">
    <property type="entry name" value="Regulatory factor, effector binding domain"/>
    <property type="match status" value="1"/>
</dbReference>
<evidence type="ECO:0000256" key="4">
    <source>
        <dbReference type="ARBA" id="ARBA00023163"/>
    </source>
</evidence>
<dbReference type="Proteomes" id="UP001457898">
    <property type="component" value="Unassembled WGS sequence"/>
</dbReference>
<keyword evidence="1" id="KW-0678">Repressor</keyword>
<protein>
    <submittedName>
        <fullName evidence="7">MerR family transcriptional regulator</fullName>
    </submittedName>
</protein>
<proteinExistence type="predicted"/>
<evidence type="ECO:0000256" key="2">
    <source>
        <dbReference type="ARBA" id="ARBA00023015"/>
    </source>
</evidence>
<dbReference type="InterPro" id="IPR029442">
    <property type="entry name" value="GyrI-like"/>
</dbReference>
<dbReference type="SMART" id="SM00871">
    <property type="entry name" value="AraC_E_bind"/>
    <property type="match status" value="1"/>
</dbReference>
<dbReference type="Pfam" id="PF13411">
    <property type="entry name" value="MerR_1"/>
    <property type="match status" value="1"/>
</dbReference>
<keyword evidence="2" id="KW-0805">Transcription regulation</keyword>
<dbReference type="InterPro" id="IPR010499">
    <property type="entry name" value="AraC_E-bd"/>
</dbReference>
<dbReference type="InterPro" id="IPR047057">
    <property type="entry name" value="MerR_fam"/>
</dbReference>
<feature type="coiled-coil region" evidence="5">
    <location>
        <begin position="77"/>
        <end position="104"/>
    </location>
</feature>
<evidence type="ECO:0000256" key="5">
    <source>
        <dbReference type="SAM" id="Coils"/>
    </source>
</evidence>
<dbReference type="EMBL" id="JBBMFP010000030">
    <property type="protein sequence ID" value="MEQ2433954.1"/>
    <property type="molecule type" value="Genomic_DNA"/>
</dbReference>
<dbReference type="RefSeq" id="WP_187370575.1">
    <property type="nucleotide sequence ID" value="NZ_JBBMFP010000030.1"/>
</dbReference>
<dbReference type="Pfam" id="PF06445">
    <property type="entry name" value="GyrI-like"/>
    <property type="match status" value="1"/>
</dbReference>
<keyword evidence="4" id="KW-0804">Transcription</keyword>
<dbReference type="Gene3D" id="1.10.1660.10">
    <property type="match status" value="1"/>
</dbReference>
<name>A0ABV1DU74_9FIRM</name>
<keyword evidence="3" id="KW-0238">DNA-binding</keyword>
<keyword evidence="5" id="KW-0175">Coiled coil</keyword>
<dbReference type="PROSITE" id="PS50937">
    <property type="entry name" value="HTH_MERR_2"/>
    <property type="match status" value="1"/>
</dbReference>
<sequence>MKELYTISEIANLFHISTQTLRYYDKIGLLNPEAVNPETNYRQYEQGQIARLAMIIELKQMGFSLLEIRKYCNVKRLDELEHLLEDKRRELKGRIEELISVEQQAEFYLKMIRLTREKHQDHILEISYLPRRHAYFIPVSFGIQDLDQYIAMVYKSYMRSGQRKETSRKGHVILSIDEESLRNQKFRTYSGIGLLTDSCVEGKNSLLIQEGLYATAAHIGEYYTISNTYRKLCSYIRENHYEIAGSSLETSVTNISITDNPDEFLTEIQIPVKQK</sequence>
<gene>
    <name evidence="7" type="ORF">WMO65_23445</name>
</gene>
<evidence type="ECO:0000256" key="1">
    <source>
        <dbReference type="ARBA" id="ARBA00022491"/>
    </source>
</evidence>
<dbReference type="InterPro" id="IPR009061">
    <property type="entry name" value="DNA-bd_dom_put_sf"/>
</dbReference>
<evidence type="ECO:0000256" key="3">
    <source>
        <dbReference type="ARBA" id="ARBA00023125"/>
    </source>
</evidence>
<evidence type="ECO:0000313" key="8">
    <source>
        <dbReference type="Proteomes" id="UP001457898"/>
    </source>
</evidence>
<feature type="domain" description="HTH merR-type" evidence="6">
    <location>
        <begin position="4"/>
        <end position="74"/>
    </location>
</feature>
<dbReference type="PANTHER" id="PTHR30204:SF69">
    <property type="entry name" value="MERR-FAMILY TRANSCRIPTIONAL REGULATOR"/>
    <property type="match status" value="1"/>
</dbReference>
<evidence type="ECO:0000259" key="6">
    <source>
        <dbReference type="PROSITE" id="PS50937"/>
    </source>
</evidence>
<dbReference type="InterPro" id="IPR000551">
    <property type="entry name" value="MerR-type_HTH_dom"/>
</dbReference>
<evidence type="ECO:0000313" key="7">
    <source>
        <dbReference type="EMBL" id="MEQ2433954.1"/>
    </source>
</evidence>
<comment type="caution">
    <text evidence="7">The sequence shown here is derived from an EMBL/GenBank/DDBJ whole genome shotgun (WGS) entry which is preliminary data.</text>
</comment>